<dbReference type="EMBL" id="BAAAGA010000007">
    <property type="protein sequence ID" value="GAA0628943.1"/>
    <property type="molecule type" value="Genomic_DNA"/>
</dbReference>
<dbReference type="InterPro" id="IPR002347">
    <property type="entry name" value="SDR_fam"/>
</dbReference>
<dbReference type="Proteomes" id="UP001501352">
    <property type="component" value="Unassembled WGS sequence"/>
</dbReference>
<evidence type="ECO:0000256" key="1">
    <source>
        <dbReference type="ARBA" id="ARBA00006484"/>
    </source>
</evidence>
<sequence>MQGMSLDGRVVVVTGAGRGLGLAYALDLAARGAKVVVNTRPRASGQPASAEGVVERIRNAGGEAVACPLAVESEDAGERLLQAALDAFGRIDGLVNNAGAPEAKTLHKQTLAELRSVFEINYFGTVSATLPIYRHMRDQGAGRIVITTSAAGLHGVHGMAAYSSSKAALIGLMRVMALEGASKGVHANAVAPYALTGMTEGYVSDDIGRAMPPEYVAPVVSWLMTEGCPLNGETLVAGAGKVRRAVRIEGPGVQFDRPEDVTPDDLMAALGPLMSLEDWSLPTDGNAAFDAFLGSRPATAIRLS</sequence>
<dbReference type="PROSITE" id="PS00061">
    <property type="entry name" value="ADH_SHORT"/>
    <property type="match status" value="1"/>
</dbReference>
<dbReference type="InterPro" id="IPR020904">
    <property type="entry name" value="Sc_DH/Rdtase_CS"/>
</dbReference>
<dbReference type="InterPro" id="IPR051687">
    <property type="entry name" value="Peroxisomal_Beta-Oxidation"/>
</dbReference>
<dbReference type="PRINTS" id="PR00081">
    <property type="entry name" value="GDHRDH"/>
</dbReference>
<evidence type="ECO:0000259" key="4">
    <source>
        <dbReference type="SMART" id="SM00822"/>
    </source>
</evidence>
<dbReference type="Gene3D" id="3.40.50.720">
    <property type="entry name" value="NAD(P)-binding Rossmann-like Domain"/>
    <property type="match status" value="1"/>
</dbReference>
<dbReference type="InterPro" id="IPR057326">
    <property type="entry name" value="KR_dom"/>
</dbReference>
<keyword evidence="2" id="KW-0560">Oxidoreductase</keyword>
<name>A0ABN1H4Q3_9CAUL</name>
<dbReference type="SUPFAM" id="SSF51735">
    <property type="entry name" value="NAD(P)-binding Rossmann-fold domains"/>
    <property type="match status" value="1"/>
</dbReference>
<evidence type="ECO:0000256" key="2">
    <source>
        <dbReference type="ARBA" id="ARBA00023002"/>
    </source>
</evidence>
<gene>
    <name evidence="5" type="ORF">GCM10009422_27930</name>
</gene>
<dbReference type="PANTHER" id="PTHR45024">
    <property type="entry name" value="DEHYDROGENASES, SHORT CHAIN"/>
    <property type="match status" value="1"/>
</dbReference>
<dbReference type="Pfam" id="PF00106">
    <property type="entry name" value="adh_short"/>
    <property type="match status" value="1"/>
</dbReference>
<dbReference type="SMART" id="SM00822">
    <property type="entry name" value="PKS_KR"/>
    <property type="match status" value="1"/>
</dbReference>
<evidence type="ECO:0000313" key="5">
    <source>
        <dbReference type="EMBL" id="GAA0628943.1"/>
    </source>
</evidence>
<evidence type="ECO:0000256" key="3">
    <source>
        <dbReference type="RuleBase" id="RU000363"/>
    </source>
</evidence>
<dbReference type="PANTHER" id="PTHR45024:SF2">
    <property type="entry name" value="SCP2 DOMAIN-CONTAINING PROTEIN"/>
    <property type="match status" value="1"/>
</dbReference>
<dbReference type="PRINTS" id="PR00080">
    <property type="entry name" value="SDRFAMILY"/>
</dbReference>
<accession>A0ABN1H4Q3</accession>
<comment type="caution">
    <text evidence="5">The sequence shown here is derived from an EMBL/GenBank/DDBJ whole genome shotgun (WGS) entry which is preliminary data.</text>
</comment>
<proteinExistence type="inferred from homology"/>
<evidence type="ECO:0000313" key="6">
    <source>
        <dbReference type="Proteomes" id="UP001501352"/>
    </source>
</evidence>
<keyword evidence="6" id="KW-1185">Reference proteome</keyword>
<reference evidence="5 6" key="1">
    <citation type="journal article" date="2019" name="Int. J. Syst. Evol. Microbiol.">
        <title>The Global Catalogue of Microorganisms (GCM) 10K type strain sequencing project: providing services to taxonomists for standard genome sequencing and annotation.</title>
        <authorList>
            <consortium name="The Broad Institute Genomics Platform"/>
            <consortium name="The Broad Institute Genome Sequencing Center for Infectious Disease"/>
            <person name="Wu L."/>
            <person name="Ma J."/>
        </authorList>
    </citation>
    <scope>NUCLEOTIDE SEQUENCE [LARGE SCALE GENOMIC DNA]</scope>
    <source>
        <strain evidence="5 6">JCM 12928</strain>
    </source>
</reference>
<feature type="domain" description="Ketoreductase" evidence="4">
    <location>
        <begin position="9"/>
        <end position="193"/>
    </location>
</feature>
<protein>
    <submittedName>
        <fullName evidence="5">SDR family oxidoreductase</fullName>
    </submittedName>
</protein>
<dbReference type="InterPro" id="IPR036291">
    <property type="entry name" value="NAD(P)-bd_dom_sf"/>
</dbReference>
<dbReference type="RefSeq" id="WP_343794606.1">
    <property type="nucleotide sequence ID" value="NZ_BAAAGA010000007.1"/>
</dbReference>
<organism evidence="5 6">
    <name type="scientific">Brevundimonas kwangchunensis</name>
    <dbReference type="NCBI Taxonomy" id="322163"/>
    <lineage>
        <taxon>Bacteria</taxon>
        <taxon>Pseudomonadati</taxon>
        <taxon>Pseudomonadota</taxon>
        <taxon>Alphaproteobacteria</taxon>
        <taxon>Caulobacterales</taxon>
        <taxon>Caulobacteraceae</taxon>
        <taxon>Brevundimonas</taxon>
    </lineage>
</organism>
<comment type="similarity">
    <text evidence="1 3">Belongs to the short-chain dehydrogenases/reductases (SDR) family.</text>
</comment>